<dbReference type="RefSeq" id="WP_116670358.1">
    <property type="nucleotide sequence ID" value="NZ_CAMLVV010000001.1"/>
</dbReference>
<name>A0A2U1S5K2_9EURY</name>
<dbReference type="Gene3D" id="2.30.110.10">
    <property type="entry name" value="Electron Transport, Fmn-binding Protein, Chain A"/>
    <property type="match status" value="1"/>
</dbReference>
<dbReference type="OrthoDB" id="129364at2157"/>
<keyword evidence="1" id="KW-0560">Oxidoreductase</keyword>
<dbReference type="InterPro" id="IPR052019">
    <property type="entry name" value="F420H2_bilvrd_red/Heme_oxyg"/>
</dbReference>
<dbReference type="InterPro" id="IPR012349">
    <property type="entry name" value="Split_barrel_FMN-bd"/>
</dbReference>
<proteinExistence type="predicted"/>
<accession>A0A2U1S5K2</accession>
<dbReference type="PANTHER" id="PTHR35176:SF6">
    <property type="entry name" value="HEME OXYGENASE HI_0854-RELATED"/>
    <property type="match status" value="1"/>
</dbReference>
<dbReference type="InterPro" id="IPR011576">
    <property type="entry name" value="Pyridox_Oxase_N"/>
</dbReference>
<keyword evidence="4" id="KW-1185">Reference proteome</keyword>
<dbReference type="GO" id="GO:0005829">
    <property type="term" value="C:cytosol"/>
    <property type="evidence" value="ECO:0007669"/>
    <property type="project" value="TreeGrafter"/>
</dbReference>
<dbReference type="PANTHER" id="PTHR35176">
    <property type="entry name" value="HEME OXYGENASE HI_0854-RELATED"/>
    <property type="match status" value="1"/>
</dbReference>
<dbReference type="Proteomes" id="UP000245577">
    <property type="component" value="Unassembled WGS sequence"/>
</dbReference>
<reference evidence="3 4" key="1">
    <citation type="submission" date="2017-03" db="EMBL/GenBank/DDBJ databases">
        <title>Genome sequence of Methanobrevibacter wosei.</title>
        <authorList>
            <person name="Poehlein A."/>
            <person name="Seedorf H."/>
            <person name="Daniel R."/>
        </authorList>
    </citation>
    <scope>NUCLEOTIDE SEQUENCE [LARGE SCALE GENOMIC DNA]</scope>
    <source>
        <strain evidence="3 4">DSM 11979</strain>
    </source>
</reference>
<dbReference type="GO" id="GO:0016627">
    <property type="term" value="F:oxidoreductase activity, acting on the CH-CH group of donors"/>
    <property type="evidence" value="ECO:0007669"/>
    <property type="project" value="TreeGrafter"/>
</dbReference>
<organism evidence="3 4">
    <name type="scientific">Methanobrevibacter woesei</name>
    <dbReference type="NCBI Taxonomy" id="190976"/>
    <lineage>
        <taxon>Archaea</taxon>
        <taxon>Methanobacteriati</taxon>
        <taxon>Methanobacteriota</taxon>
        <taxon>Methanomada group</taxon>
        <taxon>Methanobacteria</taxon>
        <taxon>Methanobacteriales</taxon>
        <taxon>Methanobacteriaceae</taxon>
        <taxon>Methanobrevibacter</taxon>
    </lineage>
</organism>
<evidence type="ECO:0000259" key="2">
    <source>
        <dbReference type="Pfam" id="PF01243"/>
    </source>
</evidence>
<dbReference type="Pfam" id="PF01243">
    <property type="entry name" value="PNPOx_N"/>
    <property type="match status" value="1"/>
</dbReference>
<comment type="caution">
    <text evidence="3">The sequence shown here is derived from an EMBL/GenBank/DDBJ whole genome shotgun (WGS) entry which is preliminary data.</text>
</comment>
<evidence type="ECO:0000313" key="3">
    <source>
        <dbReference type="EMBL" id="PWB84815.1"/>
    </source>
</evidence>
<dbReference type="SUPFAM" id="SSF50475">
    <property type="entry name" value="FMN-binding split barrel"/>
    <property type="match status" value="1"/>
</dbReference>
<dbReference type="EMBL" id="MZGU01000007">
    <property type="protein sequence ID" value="PWB84815.1"/>
    <property type="molecule type" value="Genomic_DNA"/>
</dbReference>
<evidence type="ECO:0000313" key="4">
    <source>
        <dbReference type="Proteomes" id="UP000245577"/>
    </source>
</evidence>
<dbReference type="GO" id="GO:0070967">
    <property type="term" value="F:coenzyme F420 binding"/>
    <property type="evidence" value="ECO:0007669"/>
    <property type="project" value="TreeGrafter"/>
</dbReference>
<dbReference type="AlphaFoldDB" id="A0A2U1S5K2"/>
<sequence length="135" mass="15480">MNDVKEFLEQNPVEYLATIGLDGEAKVRPIMYYFEENGKYYFCTSTQKPMYKELEANPKFELTAANPEFKWLRISGEVEWIDDIELKQKVIDSNELVESLYGSGDNPIFAVFTIKEGAKAVIADFSGEPAKKYEL</sequence>
<evidence type="ECO:0000256" key="1">
    <source>
        <dbReference type="ARBA" id="ARBA00023002"/>
    </source>
</evidence>
<feature type="domain" description="Pyridoxamine 5'-phosphate oxidase N-terminal" evidence="2">
    <location>
        <begin position="4"/>
        <end position="91"/>
    </location>
</feature>
<gene>
    <name evidence="3" type="ORF">MBBWO_15810</name>
</gene>
<protein>
    <submittedName>
        <fullName evidence="3">Pyridoxamine 5'-phosphate oxidase</fullName>
    </submittedName>
</protein>